<dbReference type="EMBL" id="VWPK01000027">
    <property type="protein sequence ID" value="KAA5610840.1"/>
    <property type="molecule type" value="Genomic_DNA"/>
</dbReference>
<dbReference type="Proteomes" id="UP000325255">
    <property type="component" value="Unassembled WGS sequence"/>
</dbReference>
<feature type="compositionally biased region" description="Basic and acidic residues" evidence="5">
    <location>
        <begin position="186"/>
        <end position="204"/>
    </location>
</feature>
<keyword evidence="9" id="KW-1185">Reference proteome</keyword>
<dbReference type="Pfam" id="PF04932">
    <property type="entry name" value="Wzy_C"/>
    <property type="match status" value="1"/>
</dbReference>
<dbReference type="PANTHER" id="PTHR37422:SF13">
    <property type="entry name" value="LIPOPOLYSACCHARIDE BIOSYNTHESIS PROTEIN PA4999-RELATED"/>
    <property type="match status" value="1"/>
</dbReference>
<dbReference type="PANTHER" id="PTHR37422">
    <property type="entry name" value="TEICHURONIC ACID BIOSYNTHESIS PROTEIN TUAE"/>
    <property type="match status" value="1"/>
</dbReference>
<keyword evidence="4 6" id="KW-0472">Membrane</keyword>
<dbReference type="InterPro" id="IPR051533">
    <property type="entry name" value="WaaL-like"/>
</dbReference>
<organism evidence="8 9">
    <name type="scientific">Rhodovastum atsumiense</name>
    <dbReference type="NCBI Taxonomy" id="504468"/>
    <lineage>
        <taxon>Bacteria</taxon>
        <taxon>Pseudomonadati</taxon>
        <taxon>Pseudomonadota</taxon>
        <taxon>Alphaproteobacteria</taxon>
        <taxon>Acetobacterales</taxon>
        <taxon>Acetobacteraceae</taxon>
        <taxon>Rhodovastum</taxon>
    </lineage>
</organism>
<proteinExistence type="predicted"/>
<evidence type="ECO:0000313" key="8">
    <source>
        <dbReference type="EMBL" id="KAA5610840.1"/>
    </source>
</evidence>
<evidence type="ECO:0000313" key="9">
    <source>
        <dbReference type="Proteomes" id="UP000325255"/>
    </source>
</evidence>
<reference evidence="8 9" key="1">
    <citation type="submission" date="2019-09" db="EMBL/GenBank/DDBJ databases">
        <title>Genome sequence of Rhodovastum atsumiense, a diverse member of the Acetobacteraceae family of non-sulfur purple photosynthetic bacteria.</title>
        <authorList>
            <person name="Meyer T."/>
            <person name="Kyndt J."/>
        </authorList>
    </citation>
    <scope>NUCLEOTIDE SEQUENCE [LARGE SCALE GENOMIC DNA]</scope>
    <source>
        <strain evidence="8 9">DSM 21279</strain>
    </source>
</reference>
<evidence type="ECO:0000256" key="4">
    <source>
        <dbReference type="ARBA" id="ARBA00023136"/>
    </source>
</evidence>
<dbReference type="AlphaFoldDB" id="A0A5M6IRA4"/>
<feature type="transmembrane region" description="Helical" evidence="6">
    <location>
        <begin position="206"/>
        <end position="223"/>
    </location>
</feature>
<evidence type="ECO:0000256" key="3">
    <source>
        <dbReference type="ARBA" id="ARBA00022989"/>
    </source>
</evidence>
<evidence type="ECO:0000256" key="1">
    <source>
        <dbReference type="ARBA" id="ARBA00004141"/>
    </source>
</evidence>
<keyword evidence="2 6" id="KW-0812">Transmembrane</keyword>
<protein>
    <submittedName>
        <fullName evidence="8">O-antigen ligase family protein</fullName>
    </submittedName>
</protein>
<comment type="subcellular location">
    <subcellularLocation>
        <location evidence="1">Membrane</location>
        <topology evidence="1">Multi-pass membrane protein</topology>
    </subcellularLocation>
</comment>
<sequence>MMPEHYRALVVILFFAIGVFYIAKFQLCEQIFENRQYINLCLMWLSTTFVAFVSGNFWIYAIVVGAGLALMSQRSEKIFVIYCFLLFAVPPFIKYVPGFGVVEHVIALDHYRLLSLVVLLPCIVRRAGAPSPLTAEGNKDSRAPMQLVPSAASARLRRPSRTGLGVGRVQSMAAQHPPRIARHGLPYREDPLKSEHSSNPDRKPSALSVTDYLMMAFLLWMMGVQIVNDTVTGDLRAAVYMLLDYWLPYYVASRAIASLRQFQQVAGAISVAAIIVACIAIFENRMSWLLYNSLIIPWDIPIETSVYLVRTGEAGSVLRAKGSLGHAIVLGYVLAFSLCMFTVIAPSIRSVGIRALAYVVLCAGMAASLSRGPWMGAGVGVIAMLFLGKGGGKRIVQFVGWGGLVVGIFLLTPWSETVISYLPFLGNVETGNIDYREKLLDVSLEVFMQSPFMGNFKYLDDPLLQQMRQGEGIIDMVNTYLQVALPYGAIGLIIFVGVFATSIYGVLRTFRNADDPQVERLGRGLCAAIIAILITIGTVSNIFIIPRIYFLAVGLCVGYVRVFGEGAQVAVPARRRHQARLSQPRIAGAARHPASANWPDSQ</sequence>
<evidence type="ECO:0000259" key="7">
    <source>
        <dbReference type="Pfam" id="PF04932"/>
    </source>
</evidence>
<feature type="transmembrane region" description="Helical" evidence="6">
    <location>
        <begin position="355"/>
        <end position="388"/>
    </location>
</feature>
<evidence type="ECO:0000256" key="2">
    <source>
        <dbReference type="ARBA" id="ARBA00022692"/>
    </source>
</evidence>
<keyword evidence="3 6" id="KW-1133">Transmembrane helix</keyword>
<comment type="caution">
    <text evidence="8">The sequence shown here is derived from an EMBL/GenBank/DDBJ whole genome shotgun (WGS) entry which is preliminary data.</text>
</comment>
<feature type="domain" description="O-antigen ligase-related" evidence="7">
    <location>
        <begin position="357"/>
        <end position="496"/>
    </location>
</feature>
<name>A0A5M6IRA4_9PROT</name>
<feature type="transmembrane region" description="Helical" evidence="6">
    <location>
        <begin position="395"/>
        <end position="414"/>
    </location>
</feature>
<accession>A0A5M6IRA4</accession>
<feature type="transmembrane region" description="Helical" evidence="6">
    <location>
        <begin position="79"/>
        <end position="102"/>
    </location>
</feature>
<feature type="transmembrane region" description="Helical" evidence="6">
    <location>
        <begin position="329"/>
        <end position="349"/>
    </location>
</feature>
<keyword evidence="8" id="KW-0436">Ligase</keyword>
<feature type="transmembrane region" description="Helical" evidence="6">
    <location>
        <begin position="37"/>
        <end position="59"/>
    </location>
</feature>
<feature type="transmembrane region" description="Helical" evidence="6">
    <location>
        <begin position="235"/>
        <end position="252"/>
    </location>
</feature>
<feature type="transmembrane region" description="Helical" evidence="6">
    <location>
        <begin position="484"/>
        <end position="504"/>
    </location>
</feature>
<dbReference type="GO" id="GO:0016874">
    <property type="term" value="F:ligase activity"/>
    <property type="evidence" value="ECO:0007669"/>
    <property type="project" value="UniProtKB-KW"/>
</dbReference>
<evidence type="ECO:0000256" key="5">
    <source>
        <dbReference type="SAM" id="MobiDB-lite"/>
    </source>
</evidence>
<dbReference type="InterPro" id="IPR007016">
    <property type="entry name" value="O-antigen_ligase-rel_domated"/>
</dbReference>
<dbReference type="OrthoDB" id="7522192at2"/>
<feature type="transmembrane region" description="Helical" evidence="6">
    <location>
        <begin position="6"/>
        <end position="25"/>
    </location>
</feature>
<feature type="transmembrane region" description="Helical" evidence="6">
    <location>
        <begin position="264"/>
        <end position="282"/>
    </location>
</feature>
<feature type="transmembrane region" description="Helical" evidence="6">
    <location>
        <begin position="525"/>
        <end position="544"/>
    </location>
</feature>
<evidence type="ECO:0000256" key="6">
    <source>
        <dbReference type="SAM" id="Phobius"/>
    </source>
</evidence>
<dbReference type="GO" id="GO:0016020">
    <property type="term" value="C:membrane"/>
    <property type="evidence" value="ECO:0007669"/>
    <property type="project" value="UniProtKB-SubCell"/>
</dbReference>
<gene>
    <name evidence="8" type="ORF">F1189_17320</name>
</gene>
<feature type="region of interest" description="Disordered" evidence="5">
    <location>
        <begin position="182"/>
        <end position="204"/>
    </location>
</feature>